<sequence length="380" mass="42615">MSNADRSLVLIGGGHSHVEVIRRLGLHPPPRTQLILISRERYTPYSGMLPGFVAGHYRFSDMHIDLARLCERAGATFIQDAAIGLNRTERRVRCQRHSPVAYDFLSLDIGSTPQAIPGDSDNAVAVKPIPRFRERWLALLERIQDLREPREPLSIAIVGGGAAGVELILAMHYRFNQLERPGLQAPPRFSLFTRSTDILPTHNALVRRQFRRLLAKRNIELHTGCEIRKVANGWLEDGNGRRHPADETLWVTGAQGAPWLMETGLALDSAGFIQVGPTLQSVSDPRILAAGDIASLVDHPREKAGVIAVHQGPPLARNLLAALTGNDLTPYHPQRHWLSLISTGDRYAVASKGRWYLAGRWVWRWKDYIDRRFMARYQDG</sequence>
<keyword evidence="7" id="KW-1185">Reference proteome</keyword>
<dbReference type="EMBL" id="CP042382">
    <property type="protein sequence ID" value="QEA37678.1"/>
    <property type="molecule type" value="Genomic_DNA"/>
</dbReference>
<evidence type="ECO:0000313" key="7">
    <source>
        <dbReference type="Proteomes" id="UP000321272"/>
    </source>
</evidence>
<evidence type="ECO:0000256" key="4">
    <source>
        <dbReference type="ARBA" id="ARBA00023002"/>
    </source>
</evidence>
<dbReference type="InterPro" id="IPR051169">
    <property type="entry name" value="NADH-Q_oxidoreductase"/>
</dbReference>
<dbReference type="KEGG" id="paur:FGL86_00405"/>
<dbReference type="GO" id="GO:0003955">
    <property type="term" value="F:NAD(P)H dehydrogenase (quinone) activity"/>
    <property type="evidence" value="ECO:0007669"/>
    <property type="project" value="TreeGrafter"/>
</dbReference>
<dbReference type="RefSeq" id="WP_147182746.1">
    <property type="nucleotide sequence ID" value="NZ_CP042382.1"/>
</dbReference>
<dbReference type="PANTHER" id="PTHR42913">
    <property type="entry name" value="APOPTOSIS-INDUCING FACTOR 1"/>
    <property type="match status" value="1"/>
</dbReference>
<evidence type="ECO:0000256" key="2">
    <source>
        <dbReference type="ARBA" id="ARBA00022630"/>
    </source>
</evidence>
<keyword evidence="4" id="KW-0560">Oxidoreductase</keyword>
<dbReference type="SUPFAM" id="SSF51905">
    <property type="entry name" value="FAD/NAD(P)-binding domain"/>
    <property type="match status" value="1"/>
</dbReference>
<evidence type="ECO:0000259" key="5">
    <source>
        <dbReference type="Pfam" id="PF07992"/>
    </source>
</evidence>
<gene>
    <name evidence="6" type="ORF">FGL86_00405</name>
</gene>
<keyword evidence="2" id="KW-0285">Flavoprotein</keyword>
<protein>
    <recommendedName>
        <fullName evidence="5">FAD/NAD(P)-binding domain-containing protein</fullName>
    </recommendedName>
</protein>
<dbReference type="Proteomes" id="UP000321272">
    <property type="component" value="Chromosome"/>
</dbReference>
<evidence type="ECO:0000313" key="6">
    <source>
        <dbReference type="EMBL" id="QEA37678.1"/>
    </source>
</evidence>
<dbReference type="PANTHER" id="PTHR42913:SF9">
    <property type="entry name" value="SLR1591 PROTEIN"/>
    <property type="match status" value="1"/>
</dbReference>
<dbReference type="NCBIfam" id="TIGR03169">
    <property type="entry name" value="Nterm_to_SelD"/>
    <property type="match status" value="1"/>
</dbReference>
<organism evidence="6 7">
    <name type="scientific">Pistricoccus aurantiacus</name>
    <dbReference type="NCBI Taxonomy" id="1883414"/>
    <lineage>
        <taxon>Bacteria</taxon>
        <taxon>Pseudomonadati</taxon>
        <taxon>Pseudomonadota</taxon>
        <taxon>Gammaproteobacteria</taxon>
        <taxon>Oceanospirillales</taxon>
        <taxon>Halomonadaceae</taxon>
        <taxon>Pistricoccus</taxon>
    </lineage>
</organism>
<proteinExistence type="predicted"/>
<dbReference type="Gene3D" id="3.50.50.100">
    <property type="match status" value="1"/>
</dbReference>
<dbReference type="InterPro" id="IPR036188">
    <property type="entry name" value="FAD/NAD-bd_sf"/>
</dbReference>
<dbReference type="Pfam" id="PF07992">
    <property type="entry name" value="Pyr_redox_2"/>
    <property type="match status" value="1"/>
</dbReference>
<evidence type="ECO:0000256" key="1">
    <source>
        <dbReference type="ARBA" id="ARBA00001974"/>
    </source>
</evidence>
<dbReference type="AlphaFoldDB" id="A0A5B8SSN6"/>
<dbReference type="InterPro" id="IPR017584">
    <property type="entry name" value="Pyridine_nucleo_diS_OxRdtase_N"/>
</dbReference>
<dbReference type="GO" id="GO:0019646">
    <property type="term" value="P:aerobic electron transport chain"/>
    <property type="evidence" value="ECO:0007669"/>
    <property type="project" value="TreeGrafter"/>
</dbReference>
<keyword evidence="3" id="KW-0274">FAD</keyword>
<dbReference type="OrthoDB" id="9767928at2"/>
<name>A0A5B8SSN6_9GAMM</name>
<comment type="cofactor">
    <cofactor evidence="1">
        <name>FAD</name>
        <dbReference type="ChEBI" id="CHEBI:57692"/>
    </cofactor>
</comment>
<evidence type="ECO:0000256" key="3">
    <source>
        <dbReference type="ARBA" id="ARBA00022827"/>
    </source>
</evidence>
<reference evidence="6 7" key="1">
    <citation type="submission" date="2019-06" db="EMBL/GenBank/DDBJ databases">
        <title>Genome analyses of bacteria isolated from kimchi.</title>
        <authorList>
            <person name="Lee S."/>
            <person name="Ahn S."/>
            <person name="Roh S."/>
        </authorList>
    </citation>
    <scope>NUCLEOTIDE SEQUENCE [LARGE SCALE GENOMIC DNA]</scope>
    <source>
        <strain evidence="6 7">CBA4606</strain>
    </source>
</reference>
<dbReference type="InterPro" id="IPR023753">
    <property type="entry name" value="FAD/NAD-binding_dom"/>
</dbReference>
<feature type="domain" description="FAD/NAD(P)-binding" evidence="5">
    <location>
        <begin position="7"/>
        <end position="308"/>
    </location>
</feature>
<accession>A0A5B8SSN6</accession>